<name>A0A7Y0A340_9BURK</name>
<dbReference type="EMBL" id="JABBFZ010000051">
    <property type="protein sequence ID" value="NML35534.1"/>
    <property type="molecule type" value="Genomic_DNA"/>
</dbReference>
<gene>
    <name evidence="1" type="ORF">HHL14_32585</name>
</gene>
<reference evidence="1 2" key="1">
    <citation type="submission" date="2020-04" db="EMBL/GenBank/DDBJ databases">
        <title>Paraburkholderia sp. G-4-1-8 isolated from soil.</title>
        <authorList>
            <person name="Dahal R.H."/>
        </authorList>
    </citation>
    <scope>NUCLEOTIDE SEQUENCE [LARGE SCALE GENOMIC DNA]</scope>
    <source>
        <strain evidence="1 2">G-4-1-8</strain>
    </source>
</reference>
<dbReference type="Proteomes" id="UP000583127">
    <property type="component" value="Unassembled WGS sequence"/>
</dbReference>
<keyword evidence="2" id="KW-1185">Reference proteome</keyword>
<dbReference type="RefSeq" id="WP_169501708.1">
    <property type="nucleotide sequence ID" value="NZ_JABBFZ010000051.1"/>
</dbReference>
<dbReference type="AlphaFoldDB" id="A0A7Y0A340"/>
<proteinExistence type="predicted"/>
<accession>A0A7Y0A340</accession>
<sequence>MNATEESVANDADLYGYFLIEFSPSLPDFLIWIRSQKLTRQFTNCVAAIAGKKSPNFNQFKPRRPIVILAMVVPLRDTLLSVDGSFIIRLPDSPCQVARPEAVMQACDPNRRIVLILNSLARIRWALRRTLMHPMLITYRSHRVAWF</sequence>
<comment type="caution">
    <text evidence="1">The sequence shown here is derived from an EMBL/GenBank/DDBJ whole genome shotgun (WGS) entry which is preliminary data.</text>
</comment>
<evidence type="ECO:0000313" key="2">
    <source>
        <dbReference type="Proteomes" id="UP000583127"/>
    </source>
</evidence>
<evidence type="ECO:0000313" key="1">
    <source>
        <dbReference type="EMBL" id="NML35534.1"/>
    </source>
</evidence>
<protein>
    <submittedName>
        <fullName evidence="1">Uncharacterized protein</fullName>
    </submittedName>
</protein>
<organism evidence="1 2">
    <name type="scientific">Paraburkholderia antibiotica</name>
    <dbReference type="NCBI Taxonomy" id="2728839"/>
    <lineage>
        <taxon>Bacteria</taxon>
        <taxon>Pseudomonadati</taxon>
        <taxon>Pseudomonadota</taxon>
        <taxon>Betaproteobacteria</taxon>
        <taxon>Burkholderiales</taxon>
        <taxon>Burkholderiaceae</taxon>
        <taxon>Paraburkholderia</taxon>
    </lineage>
</organism>